<reference evidence="3" key="2">
    <citation type="submission" date="2020-09" db="EMBL/GenBank/DDBJ databases">
        <authorList>
            <person name="Sun Q."/>
            <person name="Zhou Y."/>
        </authorList>
    </citation>
    <scope>NUCLEOTIDE SEQUENCE</scope>
    <source>
        <strain evidence="3">CGMCC 4.7312</strain>
    </source>
</reference>
<dbReference type="InterPro" id="IPR017853">
    <property type="entry name" value="GH"/>
</dbReference>
<feature type="signal peptide" evidence="2">
    <location>
        <begin position="1"/>
        <end position="28"/>
    </location>
</feature>
<accession>A0A917U5A2</accession>
<name>A0A917U5A2_9ACTN</name>
<dbReference type="RefSeq" id="WP_189048641.1">
    <property type="nucleotide sequence ID" value="NZ_BMNB01000031.1"/>
</dbReference>
<feature type="region of interest" description="Disordered" evidence="1">
    <location>
        <begin position="145"/>
        <end position="173"/>
    </location>
</feature>
<reference evidence="3" key="1">
    <citation type="journal article" date="2014" name="Int. J. Syst. Evol. Microbiol.">
        <title>Complete genome sequence of Corynebacterium casei LMG S-19264T (=DSM 44701T), isolated from a smear-ripened cheese.</title>
        <authorList>
            <consortium name="US DOE Joint Genome Institute (JGI-PGF)"/>
            <person name="Walter F."/>
            <person name="Albersmeier A."/>
            <person name="Kalinowski J."/>
            <person name="Ruckert C."/>
        </authorList>
    </citation>
    <scope>NUCLEOTIDE SEQUENCE</scope>
    <source>
        <strain evidence="3">CGMCC 4.7312</strain>
    </source>
</reference>
<dbReference type="Proteomes" id="UP000608890">
    <property type="component" value="Unassembled WGS sequence"/>
</dbReference>
<feature type="chain" id="PRO_5036811246" evidence="2">
    <location>
        <begin position="29"/>
        <end position="624"/>
    </location>
</feature>
<dbReference type="AlphaFoldDB" id="A0A917U5A2"/>
<organism evidence="3 4">
    <name type="scientific">Micromonospora sonchi</name>
    <dbReference type="NCBI Taxonomy" id="1763543"/>
    <lineage>
        <taxon>Bacteria</taxon>
        <taxon>Bacillati</taxon>
        <taxon>Actinomycetota</taxon>
        <taxon>Actinomycetes</taxon>
        <taxon>Micromonosporales</taxon>
        <taxon>Micromonosporaceae</taxon>
        <taxon>Micromonospora</taxon>
    </lineage>
</organism>
<keyword evidence="2" id="KW-0732">Signal</keyword>
<sequence>MRNRIVYLVIAVLAVASGLLAAMLPASAAGGCAVEMHHRSSSASVSYGQIRVMSVGRPLPDWTLQFQLQYVTEQIKHVGYLFGEQPWEQHGKQVTLRGLPGDVLPADFPVFIDYVMTRGAKLGNASAFTLNGIACATVLPPWASPSPSLNPNPSSTVSPSPGPDPNRPLVELTRPEAGDPFFASATIMTEATATPAPGRQITRVEFFGWGNGRERVLLGTDTTAPYTAQWRALPAGVYGLEAWAYDNEGATRNSVSVIIRVYTPSEKRQAPYISVVRDKLWGISPVIEAAAPRRLAPLTRTGAESRCVHGQGIWDGLVDATTVARLASRGVKAVYIPLNEACWLGLPYVQRRYGGEPYQQEVAAYVHRLRAVGITPIVALAWSHGRYTGPGAICREERAVCAKPMPHATYALDFWASVGSRLGSYESVVFDLFSTPHPDRAIDDPALAWTCWRDGDQACSALGYPVIGMQRLLIETQRHVPGVMLASSLDGGNDLSRWETYRPFSGTYNAAAAWRPATPGDCRPPTLAQAPVVVTATCRQGTGNPGNVDNSRVNSMTQFDSQVCPPSAENSCSQRAEVGVMSDQMKCALIGFPSCVSSPKKSPRPSVKVPTTGGKSRPLRLSAQ</sequence>
<dbReference type="PANTHER" id="PTHR34142">
    <property type="entry name" value="ENDO-BETA-1,4-GLUCANASE A"/>
    <property type="match status" value="1"/>
</dbReference>
<evidence type="ECO:0000256" key="2">
    <source>
        <dbReference type="SAM" id="SignalP"/>
    </source>
</evidence>
<dbReference type="Gene3D" id="2.60.40.10">
    <property type="entry name" value="Immunoglobulins"/>
    <property type="match status" value="1"/>
</dbReference>
<dbReference type="InterPro" id="IPR013783">
    <property type="entry name" value="Ig-like_fold"/>
</dbReference>
<proteinExistence type="predicted"/>
<dbReference type="GO" id="GO:0009251">
    <property type="term" value="P:glucan catabolic process"/>
    <property type="evidence" value="ECO:0007669"/>
    <property type="project" value="TreeGrafter"/>
</dbReference>
<dbReference type="Gene3D" id="3.20.20.80">
    <property type="entry name" value="Glycosidases"/>
    <property type="match status" value="1"/>
</dbReference>
<evidence type="ECO:0000256" key="1">
    <source>
        <dbReference type="SAM" id="MobiDB-lite"/>
    </source>
</evidence>
<dbReference type="PANTHER" id="PTHR34142:SF1">
    <property type="entry name" value="GLYCOSIDE HYDROLASE FAMILY 5 DOMAIN-CONTAINING PROTEIN"/>
    <property type="match status" value="1"/>
</dbReference>
<keyword evidence="4" id="KW-1185">Reference proteome</keyword>
<comment type="caution">
    <text evidence="3">The sequence shown here is derived from an EMBL/GenBank/DDBJ whole genome shotgun (WGS) entry which is preliminary data.</text>
</comment>
<dbReference type="EMBL" id="BMNB01000031">
    <property type="protein sequence ID" value="GGM59407.1"/>
    <property type="molecule type" value="Genomic_DNA"/>
</dbReference>
<evidence type="ECO:0000313" key="4">
    <source>
        <dbReference type="Proteomes" id="UP000608890"/>
    </source>
</evidence>
<evidence type="ECO:0000313" key="3">
    <source>
        <dbReference type="EMBL" id="GGM59407.1"/>
    </source>
</evidence>
<protein>
    <submittedName>
        <fullName evidence="3">Uncharacterized protein</fullName>
    </submittedName>
</protein>
<feature type="compositionally biased region" description="Low complexity" evidence="1">
    <location>
        <begin position="596"/>
        <end position="610"/>
    </location>
</feature>
<gene>
    <name evidence="3" type="ORF">GCM10011608_50660</name>
</gene>
<dbReference type="SUPFAM" id="SSF51445">
    <property type="entry name" value="(Trans)glycosidases"/>
    <property type="match status" value="1"/>
</dbReference>
<dbReference type="Pfam" id="PF17957">
    <property type="entry name" value="Big_7"/>
    <property type="match status" value="1"/>
</dbReference>
<feature type="region of interest" description="Disordered" evidence="1">
    <location>
        <begin position="596"/>
        <end position="624"/>
    </location>
</feature>
<dbReference type="PROSITE" id="PS51257">
    <property type="entry name" value="PROKAR_LIPOPROTEIN"/>
    <property type="match status" value="1"/>
</dbReference>